<dbReference type="PROSITE" id="PS00041">
    <property type="entry name" value="HTH_ARAC_FAMILY_1"/>
    <property type="match status" value="1"/>
</dbReference>
<evidence type="ECO:0000256" key="1">
    <source>
        <dbReference type="ARBA" id="ARBA00023015"/>
    </source>
</evidence>
<reference evidence="5" key="2">
    <citation type="submission" date="2021-04" db="EMBL/GenBank/DDBJ databases">
        <authorList>
            <person name="Gilroy R."/>
        </authorList>
    </citation>
    <scope>NUCLEOTIDE SEQUENCE</scope>
    <source>
        <strain evidence="5">ChiW19-954</strain>
    </source>
</reference>
<accession>A0A9D2STZ0</accession>
<dbReference type="InterPro" id="IPR018062">
    <property type="entry name" value="HTH_AraC-typ_CS"/>
</dbReference>
<dbReference type="Gene3D" id="1.10.10.60">
    <property type="entry name" value="Homeodomain-like"/>
    <property type="match status" value="2"/>
</dbReference>
<evidence type="ECO:0000256" key="3">
    <source>
        <dbReference type="ARBA" id="ARBA00023163"/>
    </source>
</evidence>
<dbReference type="Pfam" id="PF12833">
    <property type="entry name" value="HTH_18"/>
    <property type="match status" value="1"/>
</dbReference>
<dbReference type="SUPFAM" id="SSF46689">
    <property type="entry name" value="Homeodomain-like"/>
    <property type="match status" value="1"/>
</dbReference>
<keyword evidence="3" id="KW-0804">Transcription</keyword>
<dbReference type="AlphaFoldDB" id="A0A9D2STZ0"/>
<evidence type="ECO:0000259" key="4">
    <source>
        <dbReference type="PROSITE" id="PS01124"/>
    </source>
</evidence>
<organism evidence="5 6">
    <name type="scientific">Candidatus Mediterraneibacter faecipullorum</name>
    <dbReference type="NCBI Taxonomy" id="2838670"/>
    <lineage>
        <taxon>Bacteria</taxon>
        <taxon>Bacillati</taxon>
        <taxon>Bacillota</taxon>
        <taxon>Clostridia</taxon>
        <taxon>Lachnospirales</taxon>
        <taxon>Lachnospiraceae</taxon>
        <taxon>Mediterraneibacter</taxon>
    </lineage>
</organism>
<comment type="caution">
    <text evidence="5">The sequence shown here is derived from an EMBL/GenBank/DDBJ whole genome shotgun (WGS) entry which is preliminary data.</text>
</comment>
<evidence type="ECO:0000313" key="5">
    <source>
        <dbReference type="EMBL" id="HJC33795.1"/>
    </source>
</evidence>
<dbReference type="InterPro" id="IPR053142">
    <property type="entry name" value="PchR_regulatory_protein"/>
</dbReference>
<dbReference type="Proteomes" id="UP000823890">
    <property type="component" value="Unassembled WGS sequence"/>
</dbReference>
<keyword evidence="2" id="KW-0238">DNA-binding</keyword>
<dbReference type="SMART" id="SM00342">
    <property type="entry name" value="HTH_ARAC"/>
    <property type="match status" value="1"/>
</dbReference>
<gene>
    <name evidence="5" type="ORF">H9758_04290</name>
</gene>
<dbReference type="PANTHER" id="PTHR47893">
    <property type="entry name" value="REGULATORY PROTEIN PCHR"/>
    <property type="match status" value="1"/>
</dbReference>
<evidence type="ECO:0000313" key="6">
    <source>
        <dbReference type="Proteomes" id="UP000823890"/>
    </source>
</evidence>
<proteinExistence type="predicted"/>
<dbReference type="GO" id="GO:0043565">
    <property type="term" value="F:sequence-specific DNA binding"/>
    <property type="evidence" value="ECO:0007669"/>
    <property type="project" value="InterPro"/>
</dbReference>
<sequence>MEKELCTIAEKLKDVPEGYCINIRHPLGSADIVKTASSKSVPERARLKSETFELYPGIELSFHCWLADHFHIRHCHGVSVLSIDHCRVGRIGWEMKGGLSLYFGNGDLSFHYTDKCSDSKITLPLGYYEGLSVALDLPVLQKNMPGLLGDAGVDAGNLCLKFCGDRETAALPASSRIEHIFSEVYDLPEQMKLPYLKLKCQELLMFLNMAEPPRENVLDAHYSEQVSLIREIHDRMTAQPEKRYTIDELAREYLINTAALKSIFKSVYGMPVAAYMKHYRIMKAAGMLRNSDESIASVARAVGYESQSKFSAAFKDIMKILPTDYRRQYN</sequence>
<dbReference type="InterPro" id="IPR009057">
    <property type="entry name" value="Homeodomain-like_sf"/>
</dbReference>
<dbReference type="PROSITE" id="PS01124">
    <property type="entry name" value="HTH_ARAC_FAMILY_2"/>
    <property type="match status" value="1"/>
</dbReference>
<name>A0A9D2STZ0_9FIRM</name>
<dbReference type="GO" id="GO:0003700">
    <property type="term" value="F:DNA-binding transcription factor activity"/>
    <property type="evidence" value="ECO:0007669"/>
    <property type="project" value="InterPro"/>
</dbReference>
<keyword evidence="1" id="KW-0805">Transcription regulation</keyword>
<protein>
    <submittedName>
        <fullName evidence="5">AraC family transcriptional regulator</fullName>
    </submittedName>
</protein>
<dbReference type="InterPro" id="IPR018060">
    <property type="entry name" value="HTH_AraC"/>
</dbReference>
<dbReference type="EMBL" id="DWWO01000051">
    <property type="protein sequence ID" value="HJC33795.1"/>
    <property type="molecule type" value="Genomic_DNA"/>
</dbReference>
<dbReference type="PANTHER" id="PTHR47893:SF1">
    <property type="entry name" value="REGULATORY PROTEIN PCHR"/>
    <property type="match status" value="1"/>
</dbReference>
<feature type="domain" description="HTH araC/xylS-type" evidence="4">
    <location>
        <begin position="230"/>
        <end position="328"/>
    </location>
</feature>
<reference evidence="5" key="1">
    <citation type="journal article" date="2021" name="PeerJ">
        <title>Extensive microbial diversity within the chicken gut microbiome revealed by metagenomics and culture.</title>
        <authorList>
            <person name="Gilroy R."/>
            <person name="Ravi A."/>
            <person name="Getino M."/>
            <person name="Pursley I."/>
            <person name="Horton D.L."/>
            <person name="Alikhan N.F."/>
            <person name="Baker D."/>
            <person name="Gharbi K."/>
            <person name="Hall N."/>
            <person name="Watson M."/>
            <person name="Adriaenssens E.M."/>
            <person name="Foster-Nyarko E."/>
            <person name="Jarju S."/>
            <person name="Secka A."/>
            <person name="Antonio M."/>
            <person name="Oren A."/>
            <person name="Chaudhuri R.R."/>
            <person name="La Ragione R."/>
            <person name="Hildebrand F."/>
            <person name="Pallen M.J."/>
        </authorList>
    </citation>
    <scope>NUCLEOTIDE SEQUENCE</scope>
    <source>
        <strain evidence="5">ChiW19-954</strain>
    </source>
</reference>
<evidence type="ECO:0000256" key="2">
    <source>
        <dbReference type="ARBA" id="ARBA00023125"/>
    </source>
</evidence>